<evidence type="ECO:0000256" key="1">
    <source>
        <dbReference type="ARBA" id="ARBA00001947"/>
    </source>
</evidence>
<keyword evidence="12" id="KW-1185">Reference proteome</keyword>
<keyword evidence="6" id="KW-0862">Zinc</keyword>
<gene>
    <name evidence="11" type="ORF">BJI46_03820</name>
</gene>
<evidence type="ECO:0008006" key="13">
    <source>
        <dbReference type="Google" id="ProtNLM"/>
    </source>
</evidence>
<keyword evidence="7" id="KW-0482">Metalloprotease</keyword>
<evidence type="ECO:0000256" key="5">
    <source>
        <dbReference type="ARBA" id="ARBA00022801"/>
    </source>
</evidence>
<feature type="domain" description="Peptidase M16 C-terminal" evidence="10">
    <location>
        <begin position="204"/>
        <end position="384"/>
    </location>
</feature>
<evidence type="ECO:0000313" key="12">
    <source>
        <dbReference type="Proteomes" id="UP000185895"/>
    </source>
</evidence>
<evidence type="ECO:0000256" key="6">
    <source>
        <dbReference type="ARBA" id="ARBA00022833"/>
    </source>
</evidence>
<keyword evidence="3" id="KW-0645">Protease</keyword>
<dbReference type="InterPro" id="IPR011765">
    <property type="entry name" value="Pept_M16_N"/>
</dbReference>
<dbReference type="PANTHER" id="PTHR43690">
    <property type="entry name" value="NARDILYSIN"/>
    <property type="match status" value="1"/>
</dbReference>
<reference evidence="11 12" key="1">
    <citation type="submission" date="2016-09" db="EMBL/GenBank/DDBJ databases">
        <authorList>
            <person name="Capua I."/>
            <person name="De Benedictis P."/>
            <person name="Joannis T."/>
            <person name="Lombin L.H."/>
            <person name="Cattoli G."/>
        </authorList>
    </citation>
    <scope>NUCLEOTIDE SEQUENCE [LARGE SCALE GENOMIC DNA]</scope>
    <source>
        <strain evidence="11 12">ANC 4671</strain>
    </source>
</reference>
<dbReference type="PANTHER" id="PTHR43690:SF17">
    <property type="entry name" value="PROTEIN YHJJ"/>
    <property type="match status" value="1"/>
</dbReference>
<dbReference type="InterPro" id="IPR001431">
    <property type="entry name" value="Pept_M16_Zn_BS"/>
</dbReference>
<dbReference type="InterPro" id="IPR007863">
    <property type="entry name" value="Peptidase_M16_C"/>
</dbReference>
<dbReference type="GO" id="GO:0046872">
    <property type="term" value="F:metal ion binding"/>
    <property type="evidence" value="ECO:0007669"/>
    <property type="project" value="UniProtKB-KW"/>
</dbReference>
<evidence type="ECO:0000256" key="3">
    <source>
        <dbReference type="ARBA" id="ARBA00022670"/>
    </source>
</evidence>
<dbReference type="PROSITE" id="PS00143">
    <property type="entry name" value="INSULINASE"/>
    <property type="match status" value="1"/>
</dbReference>
<keyword evidence="5" id="KW-0378">Hydrolase</keyword>
<dbReference type="InterPro" id="IPR011249">
    <property type="entry name" value="Metalloenz_LuxS/M16"/>
</dbReference>
<dbReference type="STRING" id="1262585.BJI46_03820"/>
<dbReference type="SUPFAM" id="SSF63411">
    <property type="entry name" value="LuxS/MPP-like metallohydrolase"/>
    <property type="match status" value="4"/>
</dbReference>
<feature type="domain" description="Peptidase M16 N-terminal" evidence="9">
    <location>
        <begin position="53"/>
        <end position="190"/>
    </location>
</feature>
<dbReference type="InterPro" id="IPR050626">
    <property type="entry name" value="Peptidase_M16"/>
</dbReference>
<comment type="cofactor">
    <cofactor evidence="1">
        <name>Zn(2+)</name>
        <dbReference type="ChEBI" id="CHEBI:29105"/>
    </cofactor>
</comment>
<evidence type="ECO:0000259" key="10">
    <source>
        <dbReference type="Pfam" id="PF05193"/>
    </source>
</evidence>
<comment type="caution">
    <text evidence="11">The sequence shown here is derived from an EMBL/GenBank/DDBJ whole genome shotgun (WGS) entry which is preliminary data.</text>
</comment>
<dbReference type="GO" id="GO:0004222">
    <property type="term" value="F:metalloendopeptidase activity"/>
    <property type="evidence" value="ECO:0007669"/>
    <property type="project" value="InterPro"/>
</dbReference>
<dbReference type="Pfam" id="PF05193">
    <property type="entry name" value="Peptidase_M16_C"/>
    <property type="match status" value="1"/>
</dbReference>
<evidence type="ECO:0000256" key="4">
    <source>
        <dbReference type="ARBA" id="ARBA00022723"/>
    </source>
</evidence>
<organism evidence="11 12">
    <name type="scientific">Acinetobacter qingfengensis</name>
    <dbReference type="NCBI Taxonomy" id="1262585"/>
    <lineage>
        <taxon>Bacteria</taxon>
        <taxon>Pseudomonadati</taxon>
        <taxon>Pseudomonadota</taxon>
        <taxon>Gammaproteobacteria</taxon>
        <taxon>Moraxellales</taxon>
        <taxon>Moraxellaceae</taxon>
        <taxon>Acinetobacter</taxon>
    </lineage>
</organism>
<evidence type="ECO:0000256" key="7">
    <source>
        <dbReference type="ARBA" id="ARBA00023049"/>
    </source>
</evidence>
<dbReference type="EMBL" id="MKKK01000034">
    <property type="protein sequence ID" value="OEY94497.1"/>
    <property type="molecule type" value="Genomic_DNA"/>
</dbReference>
<proteinExistence type="inferred from homology"/>
<dbReference type="Gene3D" id="3.30.830.10">
    <property type="entry name" value="Metalloenzyme, LuxS/M16 peptidase-like"/>
    <property type="match status" value="4"/>
</dbReference>
<dbReference type="Pfam" id="PF00675">
    <property type="entry name" value="Peptidase_M16"/>
    <property type="match status" value="1"/>
</dbReference>
<dbReference type="AlphaFoldDB" id="A0A1E7R5F5"/>
<evidence type="ECO:0000256" key="8">
    <source>
        <dbReference type="RuleBase" id="RU004447"/>
    </source>
</evidence>
<evidence type="ECO:0000256" key="2">
    <source>
        <dbReference type="ARBA" id="ARBA00007261"/>
    </source>
</evidence>
<dbReference type="GO" id="GO:0006508">
    <property type="term" value="P:proteolysis"/>
    <property type="evidence" value="ECO:0007669"/>
    <property type="project" value="UniProtKB-KW"/>
</dbReference>
<keyword evidence="4" id="KW-0479">Metal-binding</keyword>
<name>A0A1E7R5F5_9GAMM</name>
<dbReference type="Proteomes" id="UP000185895">
    <property type="component" value="Unassembled WGS sequence"/>
</dbReference>
<accession>A0A1E7R5F5</accession>
<sequence length="922" mass="105623">MPAFFPKTRHLIVLISINLTTVCLHAEISPLPKIVSGQLENGFRYSIAPLRQEKQRIDIRLMVNAGSIHEKDQQSGAAHLIEHMVFKGSEKYPQGVSNELHSKKWRMAQHYNAVTQFERTTYMMNPPQGVKDLQYSLEILKQMVAFPLFTQRDLDHERLIVLEEWRGKLGVAERMNQQRIRAMRHDSIYAVRPVIGDEQSIKALTTEQLKDYHQRWYRPDNMQLLVSGAVNIKDTEKMIRAVFSKLPKHPVESKPDYDPQLKPQLRILRLQDSESGSSQISWVVRFDDVLAQQDDQQGIRQRLLNQITLAALSRQMRRQSEALPDSVTTLVAKKSDIGQHTSALGIFAEVVPDHHQDALPVLLTEIQRLKQYPLADQDIETAKQDIQQTAKAMLKKTERREFDAWTQQLVSAWQKGWQYRGSQQTAKYALKILPTISVAEVNAHLQAWLAQPDQLLQYSIPGNAAFQLPSIESVQQLAQDISQQQLEPLRTAQKLSEVKLVKPTQSGHIVQVHAYPQQNVQEYVLNNGDRVIWLKTALAKDKVYLTAQNPMGALSPELNPWQSQLAIQMISQNGPQASQPAQFRQWKTDQNISLNYSQSLDQLSLSGVAPANRLSVLLQLIYNLNQYPEIESQTMKNSLVGLIRQQTVAEGSISGKKEQQIAQLLYGVEQSHRPTLDQLKQVNKQDLLRQWQIIGKASTTYFLISDGNSLDVEQNIQQFLAPIQREKLLPAVNTLSTTGQAQTIMNANIEPRADVRLWSFSEQKWQPETAVQVSIARQIAQQVLRDRLREESLGIYRLNFAAELNPAHDRIETSLSFTTSPERAQELSAQAQEILKNLPKYMTAQKIQQAKTQFQYNEQKRQEDIFSLQRRLVLSYQKYDSPIYLSHISELEKAISDEEIREVAKQLWNTQNLKIYISLPKK</sequence>
<protein>
    <recommendedName>
        <fullName evidence="13">Insulinase family protein</fullName>
    </recommendedName>
</protein>
<evidence type="ECO:0000313" key="11">
    <source>
        <dbReference type="EMBL" id="OEY94497.1"/>
    </source>
</evidence>
<evidence type="ECO:0000259" key="9">
    <source>
        <dbReference type="Pfam" id="PF00675"/>
    </source>
</evidence>
<comment type="similarity">
    <text evidence="2 8">Belongs to the peptidase M16 family.</text>
</comment>